<keyword evidence="4" id="KW-1185">Reference proteome</keyword>
<dbReference type="Gene3D" id="3.40.430.10">
    <property type="entry name" value="Dihydrofolate Reductase, subunit A"/>
    <property type="match status" value="1"/>
</dbReference>
<dbReference type="Proteomes" id="UP000772196">
    <property type="component" value="Unassembled WGS sequence"/>
</dbReference>
<proteinExistence type="predicted"/>
<dbReference type="SUPFAM" id="SSF53597">
    <property type="entry name" value="Dihydrofolate reductase-like"/>
    <property type="match status" value="1"/>
</dbReference>
<gene>
    <name evidence="3" type="ORF">HFV08_23340</name>
</gene>
<feature type="region of interest" description="Disordered" evidence="1">
    <location>
        <begin position="14"/>
        <end position="33"/>
    </location>
</feature>
<feature type="domain" description="Bacterial bifunctional deaminase-reductase C-terminal" evidence="2">
    <location>
        <begin position="2"/>
        <end position="186"/>
    </location>
</feature>
<dbReference type="RefSeq" id="WP_168542084.1">
    <property type="nucleotide sequence ID" value="NZ_JAAWWP010000016.1"/>
</dbReference>
<evidence type="ECO:0000256" key="1">
    <source>
        <dbReference type="SAM" id="MobiDB-lite"/>
    </source>
</evidence>
<dbReference type="Pfam" id="PF01872">
    <property type="entry name" value="RibD_C"/>
    <property type="match status" value="1"/>
</dbReference>
<reference evidence="3 4" key="1">
    <citation type="submission" date="2020-04" db="EMBL/GenBank/DDBJ databases">
        <title>Phylogenetic Diversity and Antibacterial Activity against Ralstonia solanacearum of Endophytic Actinomycete Isolated from Moss.</title>
        <authorList>
            <person name="Zhuang X."/>
        </authorList>
    </citation>
    <scope>NUCLEOTIDE SEQUENCE [LARGE SCALE GENOMIC DNA]</scope>
    <source>
        <strain evidence="3 4">LD120</strain>
    </source>
</reference>
<name>A0ABX1H701_9ACTN</name>
<dbReference type="PANTHER" id="PTHR38011:SF2">
    <property type="entry name" value="BIFUNCTIONAL DEAMINASE-REDUCTASE DOMAIN PROTEIN"/>
    <property type="match status" value="1"/>
</dbReference>
<organism evidence="3 4">
    <name type="scientific">Streptomyces physcomitrii</name>
    <dbReference type="NCBI Taxonomy" id="2724184"/>
    <lineage>
        <taxon>Bacteria</taxon>
        <taxon>Bacillati</taxon>
        <taxon>Actinomycetota</taxon>
        <taxon>Actinomycetes</taxon>
        <taxon>Kitasatosporales</taxon>
        <taxon>Streptomycetaceae</taxon>
        <taxon>Streptomyces</taxon>
    </lineage>
</organism>
<dbReference type="InterPro" id="IPR024072">
    <property type="entry name" value="DHFR-like_dom_sf"/>
</dbReference>
<comment type="caution">
    <text evidence="3">The sequence shown here is derived from an EMBL/GenBank/DDBJ whole genome shotgun (WGS) entry which is preliminary data.</text>
</comment>
<accession>A0ABX1H701</accession>
<evidence type="ECO:0000313" key="4">
    <source>
        <dbReference type="Proteomes" id="UP000772196"/>
    </source>
</evidence>
<dbReference type="EMBL" id="JAAWWP010000016">
    <property type="protein sequence ID" value="NKI44126.1"/>
    <property type="molecule type" value="Genomic_DNA"/>
</dbReference>
<dbReference type="InterPro" id="IPR050765">
    <property type="entry name" value="Riboflavin_Biosynth_HTPR"/>
</dbReference>
<dbReference type="PANTHER" id="PTHR38011">
    <property type="entry name" value="DIHYDROFOLATE REDUCTASE FAMILY PROTEIN (AFU_ORTHOLOGUE AFUA_8G06820)"/>
    <property type="match status" value="1"/>
</dbReference>
<evidence type="ECO:0000313" key="3">
    <source>
        <dbReference type="EMBL" id="NKI44126.1"/>
    </source>
</evidence>
<sequence length="208" mass="22154">MKISLTAFVSLDGVHQAPGGPEEDTSGGFTQGGWSVPYGDEDFGRFMTEVFDRAEAFLLGRRTYEIFAAHWPRVTDPADPVAGKLNRLPKYVASTTLASADWAHTTVLGEDVPERVGQLKSRPGGELQVHGSARLARTLLAHGLVDTLHLLVFPVVLGSGRTLFGGGALPTAFTLGGVRTTSTGVVIHTYEAAGRPEYGTYALDPETS</sequence>
<protein>
    <submittedName>
        <fullName evidence="3">Dihydrofolate reductase family protein</fullName>
    </submittedName>
</protein>
<evidence type="ECO:0000259" key="2">
    <source>
        <dbReference type="Pfam" id="PF01872"/>
    </source>
</evidence>
<dbReference type="InterPro" id="IPR002734">
    <property type="entry name" value="RibDG_C"/>
</dbReference>